<evidence type="ECO:0000313" key="2">
    <source>
        <dbReference type="Proteomes" id="UP001190926"/>
    </source>
</evidence>
<sequence>MEEFLENSARKCYKAKDNASLMKFVRALYSKESKHKLLKSLDCNEELLVLEEEWGKNYNEASERDTLHEIDLPE</sequence>
<evidence type="ECO:0000313" key="1">
    <source>
        <dbReference type="EMBL" id="KAH6819838.1"/>
    </source>
</evidence>
<dbReference type="Proteomes" id="UP001190926">
    <property type="component" value="Unassembled WGS sequence"/>
</dbReference>
<dbReference type="InterPro" id="IPR039904">
    <property type="entry name" value="TRANK1"/>
</dbReference>
<accession>A0AAD4IQS8</accession>
<dbReference type="PANTHER" id="PTHR21529">
    <property type="entry name" value="MAMMARY TURMOR VIRUS RECEPTOR HOMOLOG 1, 2 MTVR1, 2"/>
    <property type="match status" value="1"/>
</dbReference>
<gene>
    <name evidence="1" type="ORF">C2S53_005455</name>
</gene>
<name>A0AAD4IQS8_PERFH</name>
<dbReference type="EMBL" id="SDAM02006474">
    <property type="protein sequence ID" value="KAH6819838.1"/>
    <property type="molecule type" value="Genomic_DNA"/>
</dbReference>
<organism evidence="1 2">
    <name type="scientific">Perilla frutescens var. hirtella</name>
    <name type="common">Perilla citriodora</name>
    <name type="synonym">Perilla setoyensis</name>
    <dbReference type="NCBI Taxonomy" id="608512"/>
    <lineage>
        <taxon>Eukaryota</taxon>
        <taxon>Viridiplantae</taxon>
        <taxon>Streptophyta</taxon>
        <taxon>Embryophyta</taxon>
        <taxon>Tracheophyta</taxon>
        <taxon>Spermatophyta</taxon>
        <taxon>Magnoliopsida</taxon>
        <taxon>eudicotyledons</taxon>
        <taxon>Gunneridae</taxon>
        <taxon>Pentapetalae</taxon>
        <taxon>asterids</taxon>
        <taxon>lamiids</taxon>
        <taxon>Lamiales</taxon>
        <taxon>Lamiaceae</taxon>
        <taxon>Nepetoideae</taxon>
        <taxon>Elsholtzieae</taxon>
        <taxon>Perilla</taxon>
    </lineage>
</organism>
<dbReference type="PANTHER" id="PTHR21529:SF4">
    <property type="entry name" value="TPR AND ANKYRIN REPEAT-CONTAINING PROTEIN 1"/>
    <property type="match status" value="1"/>
</dbReference>
<keyword evidence="2" id="KW-1185">Reference proteome</keyword>
<proteinExistence type="predicted"/>
<dbReference type="AlphaFoldDB" id="A0AAD4IQS8"/>
<comment type="caution">
    <text evidence="1">The sequence shown here is derived from an EMBL/GenBank/DDBJ whole genome shotgun (WGS) entry which is preliminary data.</text>
</comment>
<protein>
    <submittedName>
        <fullName evidence="1">Uncharacterized protein</fullName>
    </submittedName>
</protein>
<reference evidence="1 2" key="1">
    <citation type="journal article" date="2021" name="Nat. Commun.">
        <title>Incipient diploidization of the medicinal plant Perilla within 10,000 years.</title>
        <authorList>
            <person name="Zhang Y."/>
            <person name="Shen Q."/>
            <person name="Leng L."/>
            <person name="Zhang D."/>
            <person name="Chen S."/>
            <person name="Shi Y."/>
            <person name="Ning Z."/>
            <person name="Chen S."/>
        </authorList>
    </citation>
    <scope>NUCLEOTIDE SEQUENCE [LARGE SCALE GENOMIC DNA]</scope>
    <source>
        <strain evidence="2">cv. PC099</strain>
    </source>
</reference>